<feature type="region of interest" description="Disordered" evidence="1">
    <location>
        <begin position="413"/>
        <end position="434"/>
    </location>
</feature>
<comment type="caution">
    <text evidence="3">The sequence shown here is derived from an EMBL/GenBank/DDBJ whole genome shotgun (WGS) entry which is preliminary data.</text>
</comment>
<feature type="region of interest" description="Disordered" evidence="1">
    <location>
        <begin position="149"/>
        <end position="214"/>
    </location>
</feature>
<keyword evidence="2" id="KW-0472">Membrane</keyword>
<evidence type="ECO:0000256" key="1">
    <source>
        <dbReference type="SAM" id="MobiDB-lite"/>
    </source>
</evidence>
<accession>A0A151AB29</accession>
<evidence type="ECO:0008006" key="5">
    <source>
        <dbReference type="Google" id="ProtNLM"/>
    </source>
</evidence>
<feature type="compositionally biased region" description="Polar residues" evidence="1">
    <location>
        <begin position="21"/>
        <end position="34"/>
    </location>
</feature>
<sequence>MAVLLCLSLVGGFGVVGAQSAPDSTFQQSPPESASDSDSTNNTNETPRHQNPNDVEEDGNLDGIRQQLSAELAASLGEGSVALSEGEYELARETVGDDYNGQLSRYAELAEESESGADDETVRQFETAAENQREFANAAEEYEATYDEYQEAVESGDEERARELARELQRLSEETEESGTALEENYANISDSSSQDLSEERQNVANEREEIEAQQQEVQELEFVGTTLEIEPPSGPISFTDPLVASGSLTDEDGDPIASEEVSFVINERTVTTTTDEDGEFTLVYRPTVLSTDTESLEITYEPDAGSQYADASTTVPVTVDQSQPEVTIESVSDPIAFGDELTVTGTVMGSDGEGAGGVPVVVSLGEQRLGEVQTDSEGSFELSTTTPATVPAGEGTVSAQLPLEDQALTSAETTAPTTVAETETRVSTTAAKTDDDRVAVSGRLATADGRALPAESVRVLVDGSTVATLETDQAGVYEGTVAPPALAGQSAEITVVYDGAGTNLADAQGSDTVSGLPVTQSILDAVWLPGMILVALGLVVLGWVYRRRRQQTAGGDPLSYALGGYVAGDDGADAETHHVPAHVLIGLAHKCHQNGDTDRAIALAYTAVRNHLGTDAVPGWTHWEFYNEAAADLDDAQRNTLLSITEQFERAVFASQPISETSTAAVITAANQLISGSKPRL</sequence>
<keyword evidence="4" id="KW-1185">Reference proteome</keyword>
<feature type="region of interest" description="Disordered" evidence="1">
    <location>
        <begin position="20"/>
        <end position="64"/>
    </location>
</feature>
<dbReference type="OrthoDB" id="206387at2157"/>
<dbReference type="EMBL" id="LTAZ01000011">
    <property type="protein sequence ID" value="KYH24891.1"/>
    <property type="molecule type" value="Genomic_DNA"/>
</dbReference>
<feature type="compositionally biased region" description="Polar residues" evidence="1">
    <location>
        <begin position="187"/>
        <end position="196"/>
    </location>
</feature>
<gene>
    <name evidence="3" type="ORF">HAPAU_29830</name>
</gene>
<protein>
    <recommendedName>
        <fullName evidence="5">DUF4129 domain-containing protein</fullName>
    </recommendedName>
</protein>
<evidence type="ECO:0000256" key="2">
    <source>
        <dbReference type="SAM" id="Phobius"/>
    </source>
</evidence>
<feature type="compositionally biased region" description="Low complexity" evidence="1">
    <location>
        <begin position="413"/>
        <end position="422"/>
    </location>
</feature>
<reference evidence="3 4" key="1">
    <citation type="submission" date="2016-02" db="EMBL/GenBank/DDBJ databases">
        <title>Genome sequence of Halalkalicoccus paucihalophilus DSM 24557.</title>
        <authorList>
            <person name="Poehlein A."/>
            <person name="Daniel R."/>
        </authorList>
    </citation>
    <scope>NUCLEOTIDE SEQUENCE [LARGE SCALE GENOMIC DNA]</scope>
    <source>
        <strain evidence="3 4">DSM 24557</strain>
    </source>
</reference>
<feature type="transmembrane region" description="Helical" evidence="2">
    <location>
        <begin position="527"/>
        <end position="546"/>
    </location>
</feature>
<organism evidence="3 4">
    <name type="scientific">Halalkalicoccus paucihalophilus</name>
    <dbReference type="NCBI Taxonomy" id="1008153"/>
    <lineage>
        <taxon>Archaea</taxon>
        <taxon>Methanobacteriati</taxon>
        <taxon>Methanobacteriota</taxon>
        <taxon>Stenosarchaea group</taxon>
        <taxon>Halobacteria</taxon>
        <taxon>Halobacteriales</taxon>
        <taxon>Halococcaceae</taxon>
        <taxon>Halalkalicoccus</taxon>
    </lineage>
</organism>
<feature type="region of interest" description="Disordered" evidence="1">
    <location>
        <begin position="229"/>
        <end position="255"/>
    </location>
</feature>
<dbReference type="Proteomes" id="UP000075321">
    <property type="component" value="Unassembled WGS sequence"/>
</dbReference>
<keyword evidence="2" id="KW-0812">Transmembrane</keyword>
<feature type="region of interest" description="Disordered" evidence="1">
    <location>
        <begin position="372"/>
        <end position="393"/>
    </location>
</feature>
<feature type="compositionally biased region" description="Basic and acidic residues" evidence="1">
    <location>
        <begin position="158"/>
        <end position="173"/>
    </location>
</feature>
<dbReference type="RefSeq" id="WP_084383744.1">
    <property type="nucleotide sequence ID" value="NZ_LTAZ01000011.1"/>
</dbReference>
<evidence type="ECO:0000313" key="4">
    <source>
        <dbReference type="Proteomes" id="UP000075321"/>
    </source>
</evidence>
<dbReference type="PATRIC" id="fig|1008153.3.peg.3088"/>
<proteinExistence type="predicted"/>
<evidence type="ECO:0000313" key="3">
    <source>
        <dbReference type="EMBL" id="KYH24891.1"/>
    </source>
</evidence>
<feature type="compositionally biased region" description="Polar residues" evidence="1">
    <location>
        <begin position="374"/>
        <end position="389"/>
    </location>
</feature>
<keyword evidence="2" id="KW-1133">Transmembrane helix</keyword>
<dbReference type="AlphaFoldDB" id="A0A151AB29"/>
<name>A0A151AB29_9EURY</name>
<feature type="compositionally biased region" description="Basic and acidic residues" evidence="1">
    <location>
        <begin position="198"/>
        <end position="208"/>
    </location>
</feature>